<feature type="region of interest" description="Disordered" evidence="6">
    <location>
        <begin position="777"/>
        <end position="992"/>
    </location>
</feature>
<dbReference type="EMBL" id="KV454011">
    <property type="protein sequence ID" value="ODV98269.1"/>
    <property type="molecule type" value="Genomic_DNA"/>
</dbReference>
<reference evidence="9" key="1">
    <citation type="submission" date="2016-05" db="EMBL/GenBank/DDBJ databases">
        <title>Comparative genomics of biotechnologically important yeasts.</title>
        <authorList>
            <consortium name="DOE Joint Genome Institute"/>
            <person name="Riley R."/>
            <person name="Haridas S."/>
            <person name="Wolfe K.H."/>
            <person name="Lopes M.R."/>
            <person name="Hittinger C.T."/>
            <person name="Goker M."/>
            <person name="Salamov A."/>
            <person name="Wisecaver J."/>
            <person name="Long T.M."/>
            <person name="Aerts A.L."/>
            <person name="Barry K."/>
            <person name="Choi C."/>
            <person name="Clum A."/>
            <person name="Coughlan A.Y."/>
            <person name="Deshpande S."/>
            <person name="Douglass A.P."/>
            <person name="Hanson S.J."/>
            <person name="Klenk H.-P."/>
            <person name="Labutti K."/>
            <person name="Lapidus A."/>
            <person name="Lindquist E."/>
            <person name="Lipzen A."/>
            <person name="Meier-Kolthoff J.P."/>
            <person name="Ohm R.A."/>
            <person name="Otillar R.P."/>
            <person name="Pangilinan J."/>
            <person name="Peng Y."/>
            <person name="Rokas A."/>
            <person name="Rosa C.A."/>
            <person name="Scheuner C."/>
            <person name="Sibirny A.A."/>
            <person name="Slot J.C."/>
            <person name="Stielow J.B."/>
            <person name="Sun H."/>
            <person name="Kurtzman C.P."/>
            <person name="Blackwell M."/>
            <person name="Grigoriev I.V."/>
            <person name="Jeffries T.W."/>
        </authorList>
    </citation>
    <scope>NUCLEOTIDE SEQUENCE [LARGE SCALE GENOMIC DNA]</scope>
    <source>
        <strain evidence="9">NRRL Y-2460</strain>
    </source>
</reference>
<dbReference type="OrthoDB" id="277931at2759"/>
<feature type="compositionally biased region" description="Basic and acidic residues" evidence="6">
    <location>
        <begin position="735"/>
        <end position="746"/>
    </location>
</feature>
<evidence type="ECO:0000256" key="7">
    <source>
        <dbReference type="SAM" id="Phobius"/>
    </source>
</evidence>
<dbReference type="Pfam" id="PF05277">
    <property type="entry name" value="DUF726"/>
    <property type="match status" value="1"/>
</dbReference>
<evidence type="ECO:0000256" key="5">
    <source>
        <dbReference type="ARBA" id="ARBA00023136"/>
    </source>
</evidence>
<evidence type="ECO:0000256" key="2">
    <source>
        <dbReference type="ARBA" id="ARBA00009824"/>
    </source>
</evidence>
<evidence type="ECO:0008006" key="10">
    <source>
        <dbReference type="Google" id="ProtNLM"/>
    </source>
</evidence>
<feature type="compositionally biased region" description="Polar residues" evidence="6">
    <location>
        <begin position="905"/>
        <end position="917"/>
    </location>
</feature>
<protein>
    <recommendedName>
        <fullName evidence="10">DUF726-domain-containing protein</fullName>
    </recommendedName>
</protein>
<dbReference type="GO" id="GO:0035650">
    <property type="term" value="F:AP-1 adaptor complex binding"/>
    <property type="evidence" value="ECO:0007669"/>
    <property type="project" value="EnsemblFungi"/>
</dbReference>
<dbReference type="PANTHER" id="PTHR17920">
    <property type="entry name" value="TRANSMEMBRANE AND COILED-COIL DOMAIN-CONTAINING PROTEIN 4 TMCO4"/>
    <property type="match status" value="1"/>
</dbReference>
<evidence type="ECO:0000313" key="9">
    <source>
        <dbReference type="Proteomes" id="UP000094236"/>
    </source>
</evidence>
<evidence type="ECO:0000256" key="1">
    <source>
        <dbReference type="ARBA" id="ARBA00004141"/>
    </source>
</evidence>
<gene>
    <name evidence="8" type="ORF">PACTADRAFT_53607</name>
</gene>
<dbReference type="SUPFAM" id="SSF53474">
    <property type="entry name" value="alpha/beta-Hydrolases"/>
    <property type="match status" value="1"/>
</dbReference>
<keyword evidence="3 7" id="KW-0812">Transmembrane</keyword>
<keyword evidence="4 7" id="KW-1133">Transmembrane helix</keyword>
<dbReference type="AlphaFoldDB" id="A0A1E4U2Q2"/>
<keyword evidence="5 7" id="KW-0472">Membrane</keyword>
<sequence length="992" mass="110170">MATELEYDMYNEKGELMNRQHNPFDDILQNQHHDSASLGYTRIAAEEQATKFKNIDKGFEFLLNKENSNLKKLHKQDQISANNNDMESSDEDETISATNQLATTKSMLADYQKIAYVGLVKLVIVEMATDLALIEGSSSVKMQKKLSAAHGNFQNWSIKMMERLYEHMELSLEERKMIENLSSHGVKAEDLSSSLAETANVSNPIYQTEDNEKYISKVVPDASGNTAPEEIRDKKTLDIDIKWTIVCDLFLILLFDAVYDSRSRNLLLRFGEKLGITHLEVFQFERRITDALEIEEASEQTWNEKEILETRKKLFKKKKLLYVGLATLGGGLVIGLSVGLLAPVIGAGIAAGLSTIGITGTSGFLAGVGGTAIVTTTGVVTGARIGSKGMMKRVGSVKTFEFRPLHNNRRVNLILTVSGWMNGSEDDVRLPFSTVDPVMGDLYSVLWEPDMLKSTGQTINILATEVLTQSIQQVLGSTILIAFMSSIQWPMALSKLGYILDNPWNVSLDRAWAAGLVLADTLIQRNLGVRPVTLVGFSLGARLIYSCLLELSKRGAYGLVENVILFGSPFVQKSDQLALARTVVSGQFVNGYSKKDWILGYLFRATSGGLRTVAGLSPITSVKGIENFDCTEYVSGHMEYRRAMPKLLSKLNWEVLNEEFVEIDEPDTTETERQRKLIHEFEEARDAMLSESNKAKNKKGIFGWFGPKKKEWWEVYEEGRKEIEQSKQKQILNDEINKAEGKAKEGDESEEGTEDPFSDEAIFDVDAIVKEIVELKENGELSAENLRPRSQSAIARESGALPPIHKLQLDEEEEEMADEDQDSTSDDSTNQKSMPKKESFMSSIFKSTSVTSTAKPAQCDITDDARQPSVSKRNSVGGQNSFVPKPFKSPQLHNNNKVVPNHNKSTSISTPPLSNEEFTPRPFKSPSVHKPDASPSSNSERSMRKSSVLQSVVLFEGAEENSAAEPSSPKKVSTEKSSPNQEVPATVEKEES</sequence>
<name>A0A1E4U2Q2_PACTA</name>
<accession>A0A1E4U2Q2</accession>
<feature type="compositionally biased region" description="Acidic residues" evidence="6">
    <location>
        <begin position="747"/>
        <end position="761"/>
    </location>
</feature>
<comment type="similarity">
    <text evidence="2">Belongs to the TMCO4 family.</text>
</comment>
<dbReference type="GO" id="GO:0016020">
    <property type="term" value="C:membrane"/>
    <property type="evidence" value="ECO:0007669"/>
    <property type="project" value="UniProtKB-SubCell"/>
</dbReference>
<feature type="non-terminal residue" evidence="8">
    <location>
        <position position="992"/>
    </location>
</feature>
<feature type="compositionally biased region" description="Polar residues" evidence="6">
    <location>
        <begin position="868"/>
        <end position="882"/>
    </location>
</feature>
<feature type="transmembrane region" description="Helical" evidence="7">
    <location>
        <begin position="320"/>
        <end position="351"/>
    </location>
</feature>
<organism evidence="8 9">
    <name type="scientific">Pachysolen tannophilus NRRL Y-2460</name>
    <dbReference type="NCBI Taxonomy" id="669874"/>
    <lineage>
        <taxon>Eukaryota</taxon>
        <taxon>Fungi</taxon>
        <taxon>Dikarya</taxon>
        <taxon>Ascomycota</taxon>
        <taxon>Saccharomycotina</taxon>
        <taxon>Pichiomycetes</taxon>
        <taxon>Pachysolenaceae</taxon>
        <taxon>Pachysolen</taxon>
    </lineage>
</organism>
<evidence type="ECO:0000313" key="8">
    <source>
        <dbReference type="EMBL" id="ODV98269.1"/>
    </source>
</evidence>
<proteinExistence type="inferred from homology"/>
<evidence type="ECO:0000256" key="3">
    <source>
        <dbReference type="ARBA" id="ARBA00022692"/>
    </source>
</evidence>
<feature type="compositionally biased region" description="Acidic residues" evidence="6">
    <location>
        <begin position="810"/>
        <end position="825"/>
    </location>
</feature>
<feature type="region of interest" description="Disordered" evidence="6">
    <location>
        <begin position="74"/>
        <end position="95"/>
    </location>
</feature>
<dbReference type="Proteomes" id="UP000094236">
    <property type="component" value="Unassembled WGS sequence"/>
</dbReference>
<feature type="compositionally biased region" description="Low complexity" evidence="6">
    <location>
        <begin position="893"/>
        <end position="904"/>
    </location>
</feature>
<dbReference type="InterPro" id="IPR029058">
    <property type="entry name" value="AB_hydrolase_fold"/>
</dbReference>
<feature type="compositionally biased region" description="Polar residues" evidence="6">
    <location>
        <begin position="840"/>
        <end position="855"/>
    </location>
</feature>
<comment type="subcellular location">
    <subcellularLocation>
        <location evidence="1">Membrane</location>
        <topology evidence="1">Multi-pass membrane protein</topology>
    </subcellularLocation>
</comment>
<feature type="transmembrane region" description="Helical" evidence="7">
    <location>
        <begin position="363"/>
        <end position="383"/>
    </location>
</feature>
<feature type="region of interest" description="Disordered" evidence="6">
    <location>
        <begin position="724"/>
        <end position="761"/>
    </location>
</feature>
<dbReference type="GO" id="GO:0035652">
    <property type="term" value="P:clathrin-coated vesicle cargo loading"/>
    <property type="evidence" value="ECO:0007669"/>
    <property type="project" value="EnsemblFungi"/>
</dbReference>
<evidence type="ECO:0000256" key="4">
    <source>
        <dbReference type="ARBA" id="ARBA00022989"/>
    </source>
</evidence>
<dbReference type="InterPro" id="IPR007941">
    <property type="entry name" value="DUF726"/>
</dbReference>
<evidence type="ECO:0000256" key="6">
    <source>
        <dbReference type="SAM" id="MobiDB-lite"/>
    </source>
</evidence>
<dbReference type="PANTHER" id="PTHR17920:SF3">
    <property type="entry name" value="TRANSMEMBRANE AND COILED-COIL DOMAIN-CONTAINING PROTEIN 4"/>
    <property type="match status" value="1"/>
</dbReference>
<dbReference type="STRING" id="669874.A0A1E4U2Q2"/>
<keyword evidence="9" id="KW-1185">Reference proteome</keyword>